<organism evidence="1 2">
    <name type="scientific">Sphagnum jensenii</name>
    <dbReference type="NCBI Taxonomy" id="128206"/>
    <lineage>
        <taxon>Eukaryota</taxon>
        <taxon>Viridiplantae</taxon>
        <taxon>Streptophyta</taxon>
        <taxon>Embryophyta</taxon>
        <taxon>Bryophyta</taxon>
        <taxon>Sphagnophytina</taxon>
        <taxon>Sphagnopsida</taxon>
        <taxon>Sphagnales</taxon>
        <taxon>Sphagnaceae</taxon>
        <taxon>Sphagnum</taxon>
    </lineage>
</organism>
<evidence type="ECO:0000313" key="2">
    <source>
        <dbReference type="Proteomes" id="UP001497444"/>
    </source>
</evidence>
<dbReference type="EMBL" id="OZ020111">
    <property type="protein sequence ID" value="CAK9264163.1"/>
    <property type="molecule type" value="Genomic_DNA"/>
</dbReference>
<name>A0ABP0WEG2_9BRYO</name>
<sequence>MTGTGEGSTLGGSTPIDVAETKVGGVRTGSRTSITADLFDNASKDTAGVLEESSGVCQYRCSTNFASPLMVIVREVGL</sequence>
<proteinExistence type="predicted"/>
<keyword evidence="2" id="KW-1185">Reference proteome</keyword>
<gene>
    <name evidence="1" type="ORF">CSSPJE1EN1_LOCUS9641</name>
</gene>
<accession>A0ABP0WEG2</accession>
<evidence type="ECO:0000313" key="1">
    <source>
        <dbReference type="EMBL" id="CAK9264163.1"/>
    </source>
</evidence>
<protein>
    <submittedName>
        <fullName evidence="1">Uncharacterized protein</fullName>
    </submittedName>
</protein>
<reference evidence="1" key="1">
    <citation type="submission" date="2024-02" db="EMBL/GenBank/DDBJ databases">
        <authorList>
            <consortium name="ELIXIR-Norway"/>
            <consortium name="Elixir Norway"/>
        </authorList>
    </citation>
    <scope>NUCLEOTIDE SEQUENCE</scope>
</reference>
<dbReference type="Proteomes" id="UP001497444">
    <property type="component" value="Chromosome 16"/>
</dbReference>